<sequence length="372" mass="40057">MPPYTVSRAAARSRREARARTERLVSRLFFIVQCGVGAAAAWWVAEGLLGHVRPFFAPVTAIICLGLSYGQRLRRVGEVMIGVAVGVFVGDAFVHFFGSGVWQIVVVVVISMSVAALLGAGMLLTTQAGVQSVIVTTLIANPGQGFTRWLDAVIGGTIALLFTLVAPAAPLRRPRQQASLVVGEISAILTDTVRALREGDSDLASATLARARDSESMLDEARALSAEGIAVVRLSPFRRRHLPGVQAIADLLEPLDRAIRNLRVLVRRAAIATWREEPVPNGYLRLLEALAETTTDISRELAERRLPTHARVGLHRIGEASAVLDPSSGLSGEVMRAQIRSMVVDLLMLTGLPLDEARDMVPESMTHTADEG</sequence>
<feature type="domain" description="Integral membrane bound transporter" evidence="6">
    <location>
        <begin position="41"/>
        <end position="162"/>
    </location>
</feature>
<feature type="transmembrane region" description="Helical" evidence="5">
    <location>
        <begin position="51"/>
        <end position="69"/>
    </location>
</feature>
<dbReference type="Proteomes" id="UP001501326">
    <property type="component" value="Unassembled WGS sequence"/>
</dbReference>
<evidence type="ECO:0000256" key="4">
    <source>
        <dbReference type="ARBA" id="ARBA00023136"/>
    </source>
</evidence>
<accession>A0ABN3UG98</accession>
<proteinExistence type="predicted"/>
<feature type="transmembrane region" description="Helical" evidence="5">
    <location>
        <begin position="146"/>
        <end position="169"/>
    </location>
</feature>
<evidence type="ECO:0000256" key="3">
    <source>
        <dbReference type="ARBA" id="ARBA00022989"/>
    </source>
</evidence>
<evidence type="ECO:0000256" key="2">
    <source>
        <dbReference type="ARBA" id="ARBA00022692"/>
    </source>
</evidence>
<dbReference type="EMBL" id="BAAARN010000001">
    <property type="protein sequence ID" value="GAA2730101.1"/>
    <property type="molecule type" value="Genomic_DNA"/>
</dbReference>
<evidence type="ECO:0000256" key="5">
    <source>
        <dbReference type="SAM" id="Phobius"/>
    </source>
</evidence>
<evidence type="ECO:0000256" key="1">
    <source>
        <dbReference type="ARBA" id="ARBA00004141"/>
    </source>
</evidence>
<evidence type="ECO:0000259" key="6">
    <source>
        <dbReference type="Pfam" id="PF13515"/>
    </source>
</evidence>
<keyword evidence="3 5" id="KW-1133">Transmembrane helix</keyword>
<keyword evidence="8" id="KW-1185">Reference proteome</keyword>
<keyword evidence="4 5" id="KW-0472">Membrane</keyword>
<gene>
    <name evidence="7" type="ORF">GCM10009867_00770</name>
</gene>
<feature type="transmembrane region" description="Helical" evidence="5">
    <location>
        <begin position="24"/>
        <end position="45"/>
    </location>
</feature>
<dbReference type="InterPro" id="IPR049453">
    <property type="entry name" value="Memb_transporter_dom"/>
</dbReference>
<feature type="transmembrane region" description="Helical" evidence="5">
    <location>
        <begin position="104"/>
        <end position="125"/>
    </location>
</feature>
<comment type="caution">
    <text evidence="7">The sequence shown here is derived from an EMBL/GenBank/DDBJ whole genome shotgun (WGS) entry which is preliminary data.</text>
</comment>
<evidence type="ECO:0000313" key="8">
    <source>
        <dbReference type="Proteomes" id="UP001501326"/>
    </source>
</evidence>
<feature type="transmembrane region" description="Helical" evidence="5">
    <location>
        <begin position="76"/>
        <end position="98"/>
    </location>
</feature>
<keyword evidence="2 5" id="KW-0812">Transmembrane</keyword>
<reference evidence="7 8" key="1">
    <citation type="journal article" date="2019" name="Int. J. Syst. Evol. Microbiol.">
        <title>The Global Catalogue of Microorganisms (GCM) 10K type strain sequencing project: providing services to taxonomists for standard genome sequencing and annotation.</title>
        <authorList>
            <consortium name="The Broad Institute Genomics Platform"/>
            <consortium name="The Broad Institute Genome Sequencing Center for Infectious Disease"/>
            <person name="Wu L."/>
            <person name="Ma J."/>
        </authorList>
    </citation>
    <scope>NUCLEOTIDE SEQUENCE [LARGE SCALE GENOMIC DNA]</scope>
    <source>
        <strain evidence="7 8">JCM 16378</strain>
    </source>
</reference>
<comment type="subcellular location">
    <subcellularLocation>
        <location evidence="1">Membrane</location>
        <topology evidence="1">Multi-pass membrane protein</topology>
    </subcellularLocation>
</comment>
<dbReference type="RefSeq" id="WP_344189159.1">
    <property type="nucleotide sequence ID" value="NZ_BAAARN010000001.1"/>
</dbReference>
<evidence type="ECO:0000313" key="7">
    <source>
        <dbReference type="EMBL" id="GAA2730101.1"/>
    </source>
</evidence>
<organism evidence="7 8">
    <name type="scientific">Pedococcus aerophilus</name>
    <dbReference type="NCBI Taxonomy" id="436356"/>
    <lineage>
        <taxon>Bacteria</taxon>
        <taxon>Bacillati</taxon>
        <taxon>Actinomycetota</taxon>
        <taxon>Actinomycetes</taxon>
        <taxon>Micrococcales</taxon>
        <taxon>Intrasporangiaceae</taxon>
        <taxon>Pedococcus</taxon>
    </lineage>
</organism>
<name>A0ABN3UG98_9MICO</name>
<protein>
    <submittedName>
        <fullName evidence="7">Aromatic acid exporter family protein</fullName>
    </submittedName>
</protein>
<dbReference type="Pfam" id="PF13515">
    <property type="entry name" value="FUSC_2"/>
    <property type="match status" value="1"/>
</dbReference>